<dbReference type="RefSeq" id="XP_040685695.1">
    <property type="nucleotide sequence ID" value="XM_040836167.1"/>
</dbReference>
<evidence type="ECO:0000256" key="1">
    <source>
        <dbReference type="SAM" id="Phobius"/>
    </source>
</evidence>
<organism evidence="2 3">
    <name type="scientific">Aspergillus wentii DTO 134E9</name>
    <dbReference type="NCBI Taxonomy" id="1073089"/>
    <lineage>
        <taxon>Eukaryota</taxon>
        <taxon>Fungi</taxon>
        <taxon>Dikarya</taxon>
        <taxon>Ascomycota</taxon>
        <taxon>Pezizomycotina</taxon>
        <taxon>Eurotiomycetes</taxon>
        <taxon>Eurotiomycetidae</taxon>
        <taxon>Eurotiales</taxon>
        <taxon>Aspergillaceae</taxon>
        <taxon>Aspergillus</taxon>
        <taxon>Aspergillus subgen. Cremei</taxon>
    </lineage>
</organism>
<dbReference type="AlphaFoldDB" id="A0A1L9RAV1"/>
<accession>A0A1L9RAV1</accession>
<evidence type="ECO:0000313" key="2">
    <source>
        <dbReference type="EMBL" id="OJJ32018.1"/>
    </source>
</evidence>
<protein>
    <submittedName>
        <fullName evidence="2">Uncharacterized protein</fullName>
    </submittedName>
</protein>
<keyword evidence="1" id="KW-0812">Transmembrane</keyword>
<dbReference type="GeneID" id="63752015"/>
<gene>
    <name evidence="2" type="ORF">ASPWEDRAFT_44034</name>
</gene>
<reference evidence="3" key="1">
    <citation type="journal article" date="2017" name="Genome Biol.">
        <title>Comparative genomics reveals high biological diversity and specific adaptations in the industrially and medically important fungal genus Aspergillus.</title>
        <authorList>
            <person name="de Vries R.P."/>
            <person name="Riley R."/>
            <person name="Wiebenga A."/>
            <person name="Aguilar-Osorio G."/>
            <person name="Amillis S."/>
            <person name="Uchima C.A."/>
            <person name="Anderluh G."/>
            <person name="Asadollahi M."/>
            <person name="Askin M."/>
            <person name="Barry K."/>
            <person name="Battaglia E."/>
            <person name="Bayram O."/>
            <person name="Benocci T."/>
            <person name="Braus-Stromeyer S.A."/>
            <person name="Caldana C."/>
            <person name="Canovas D."/>
            <person name="Cerqueira G.C."/>
            <person name="Chen F."/>
            <person name="Chen W."/>
            <person name="Choi C."/>
            <person name="Clum A."/>
            <person name="Dos Santos R.A."/>
            <person name="Damasio A.R."/>
            <person name="Diallinas G."/>
            <person name="Emri T."/>
            <person name="Fekete E."/>
            <person name="Flipphi M."/>
            <person name="Freyberg S."/>
            <person name="Gallo A."/>
            <person name="Gournas C."/>
            <person name="Habgood R."/>
            <person name="Hainaut M."/>
            <person name="Harispe M.L."/>
            <person name="Henrissat B."/>
            <person name="Hilden K.S."/>
            <person name="Hope R."/>
            <person name="Hossain A."/>
            <person name="Karabika E."/>
            <person name="Karaffa L."/>
            <person name="Karanyi Z."/>
            <person name="Krasevec N."/>
            <person name="Kuo A."/>
            <person name="Kusch H."/>
            <person name="LaButti K."/>
            <person name="Lagendijk E.L."/>
            <person name="Lapidus A."/>
            <person name="Levasseur A."/>
            <person name="Lindquist E."/>
            <person name="Lipzen A."/>
            <person name="Logrieco A.F."/>
            <person name="MacCabe A."/>
            <person name="Maekelae M.R."/>
            <person name="Malavazi I."/>
            <person name="Melin P."/>
            <person name="Meyer V."/>
            <person name="Mielnichuk N."/>
            <person name="Miskei M."/>
            <person name="Molnar A.P."/>
            <person name="Mule G."/>
            <person name="Ngan C.Y."/>
            <person name="Orejas M."/>
            <person name="Orosz E."/>
            <person name="Ouedraogo J.P."/>
            <person name="Overkamp K.M."/>
            <person name="Park H.-S."/>
            <person name="Perrone G."/>
            <person name="Piumi F."/>
            <person name="Punt P.J."/>
            <person name="Ram A.F."/>
            <person name="Ramon A."/>
            <person name="Rauscher S."/>
            <person name="Record E."/>
            <person name="Riano-Pachon D.M."/>
            <person name="Robert V."/>
            <person name="Roehrig J."/>
            <person name="Ruller R."/>
            <person name="Salamov A."/>
            <person name="Salih N.S."/>
            <person name="Samson R.A."/>
            <person name="Sandor E."/>
            <person name="Sanguinetti M."/>
            <person name="Schuetze T."/>
            <person name="Sepcic K."/>
            <person name="Shelest E."/>
            <person name="Sherlock G."/>
            <person name="Sophianopoulou V."/>
            <person name="Squina F.M."/>
            <person name="Sun H."/>
            <person name="Susca A."/>
            <person name="Todd R.B."/>
            <person name="Tsang A."/>
            <person name="Unkles S.E."/>
            <person name="van de Wiele N."/>
            <person name="van Rossen-Uffink D."/>
            <person name="Oliveira J.V."/>
            <person name="Vesth T.C."/>
            <person name="Visser J."/>
            <person name="Yu J.-H."/>
            <person name="Zhou M."/>
            <person name="Andersen M.R."/>
            <person name="Archer D.B."/>
            <person name="Baker S.E."/>
            <person name="Benoit I."/>
            <person name="Brakhage A.A."/>
            <person name="Braus G.H."/>
            <person name="Fischer R."/>
            <person name="Frisvad J.C."/>
            <person name="Goldman G.H."/>
            <person name="Houbraken J."/>
            <person name="Oakley B."/>
            <person name="Pocsi I."/>
            <person name="Scazzocchio C."/>
            <person name="Seiboth B."/>
            <person name="vanKuyk P.A."/>
            <person name="Wortman J."/>
            <person name="Dyer P.S."/>
            <person name="Grigoriev I.V."/>
        </authorList>
    </citation>
    <scope>NUCLEOTIDE SEQUENCE [LARGE SCALE GENOMIC DNA]</scope>
    <source>
        <strain evidence="3">DTO 134E9</strain>
    </source>
</reference>
<keyword evidence="3" id="KW-1185">Reference proteome</keyword>
<feature type="transmembrane region" description="Helical" evidence="1">
    <location>
        <begin position="12"/>
        <end position="30"/>
    </location>
</feature>
<name>A0A1L9RAV1_ASPWE</name>
<evidence type="ECO:0000313" key="3">
    <source>
        <dbReference type="Proteomes" id="UP000184383"/>
    </source>
</evidence>
<dbReference type="Proteomes" id="UP000184383">
    <property type="component" value="Unassembled WGS sequence"/>
</dbReference>
<proteinExistence type="predicted"/>
<sequence length="65" mass="7700">MYTSTNDQEFDLWLIMLIMLVMLVMQVRNIQCTMIRNPVDSPSTGCILWYSRGYIHRWMGQVKNG</sequence>
<keyword evidence="1" id="KW-0472">Membrane</keyword>
<dbReference type="VEuPathDB" id="FungiDB:ASPWEDRAFT_44034"/>
<dbReference type="EMBL" id="KV878215">
    <property type="protein sequence ID" value="OJJ32018.1"/>
    <property type="molecule type" value="Genomic_DNA"/>
</dbReference>
<keyword evidence="1" id="KW-1133">Transmembrane helix</keyword>